<dbReference type="Gene3D" id="3.20.20.450">
    <property type="entry name" value="EAL domain"/>
    <property type="match status" value="1"/>
</dbReference>
<dbReference type="NCBIfam" id="TIGR00254">
    <property type="entry name" value="GGDEF"/>
    <property type="match status" value="1"/>
</dbReference>
<sequence length="543" mass="60687">MITDADLRILSVNHAFSQITGYAEDEVIGCTPEFLGAGVHDKHFFRRILGELEGSGRWQGDVWNRRKSGEVCPEWLSLSAVEGADSAVENYIWVFADVSDIKRTRTKLEYIAHHDPLTDLPNRLLFNTRLKHALDRAQRGVNQLAVLLLDLDRFKNINDSFGHPVGDLLLSMAAGRMQSCLRREDTMARIGGDEFAVLLEGIDDGKAAARVADKLIQALAPSFRLKGVETFITASIGIAVYPLDGQTSTKLMRNADAALFVAKGEGRNTFRYYRREMTADARERLTMEAALRRAIDNDEFEVWYQPQVNLNNGRFIGAEALVRWRDPARGLVPPNRFIPLAEETGLIIPLGERVLRMACAQAESWRAMGIYPGRISVNVAGPQIERGDIAATVQQVLAETLLPPPYLELEITEGFIMRSVEAALQTLERLKELGIWISIDDFGTGYSSLSYLKRLPVDQLKIDQGFVRGIPQDADAAAITTAVIALAQSMGYMVIAEGVESDEQRRFLLDEGCRYGQGFLYSKPLDSAAFEEWLNRYAKHYAR</sequence>
<dbReference type="InterPro" id="IPR043128">
    <property type="entry name" value="Rev_trsase/Diguanyl_cyclase"/>
</dbReference>
<dbReference type="FunFam" id="3.30.70.270:FF:000001">
    <property type="entry name" value="Diguanylate cyclase domain protein"/>
    <property type="match status" value="1"/>
</dbReference>
<dbReference type="GO" id="GO:0071111">
    <property type="term" value="F:cyclic-guanylate-specific phosphodiesterase activity"/>
    <property type="evidence" value="ECO:0007669"/>
    <property type="project" value="UniProtKB-EC"/>
</dbReference>
<dbReference type="Pfam" id="PF00990">
    <property type="entry name" value="GGDEF"/>
    <property type="match status" value="1"/>
</dbReference>
<keyword evidence="9" id="KW-1185">Reference proteome</keyword>
<dbReference type="EMBL" id="MUIE01000388">
    <property type="protein sequence ID" value="OQX32677.1"/>
    <property type="molecule type" value="Genomic_DNA"/>
</dbReference>
<comment type="catalytic activity">
    <reaction evidence="4">
        <text>3',3'-c-di-GMP + H2O = 5'-phosphoguanylyl(3'-&gt;5')guanosine + H(+)</text>
        <dbReference type="Rhea" id="RHEA:24902"/>
        <dbReference type="ChEBI" id="CHEBI:15377"/>
        <dbReference type="ChEBI" id="CHEBI:15378"/>
        <dbReference type="ChEBI" id="CHEBI:58754"/>
        <dbReference type="ChEBI" id="CHEBI:58805"/>
        <dbReference type="EC" id="3.1.4.52"/>
    </reaction>
    <physiologicalReaction direction="left-to-right" evidence="4">
        <dbReference type="Rhea" id="RHEA:24903"/>
    </physiologicalReaction>
</comment>
<dbReference type="PROSITE" id="PS50112">
    <property type="entry name" value="PAS"/>
    <property type="match status" value="1"/>
</dbReference>
<dbReference type="Pfam" id="PF13426">
    <property type="entry name" value="PAS_9"/>
    <property type="match status" value="1"/>
</dbReference>
<evidence type="ECO:0000256" key="2">
    <source>
        <dbReference type="ARBA" id="ARBA00012282"/>
    </source>
</evidence>
<dbReference type="InterPro" id="IPR035965">
    <property type="entry name" value="PAS-like_dom_sf"/>
</dbReference>
<gene>
    <name evidence="8" type="ORF">B0D84_05805</name>
</gene>
<dbReference type="SMART" id="SM00052">
    <property type="entry name" value="EAL"/>
    <property type="match status" value="1"/>
</dbReference>
<dbReference type="GO" id="GO:0071732">
    <property type="term" value="P:cellular response to nitric oxide"/>
    <property type="evidence" value="ECO:0007669"/>
    <property type="project" value="UniProtKB-ARBA"/>
</dbReference>
<evidence type="ECO:0000259" key="7">
    <source>
        <dbReference type="PROSITE" id="PS50887"/>
    </source>
</evidence>
<dbReference type="InterPro" id="IPR001633">
    <property type="entry name" value="EAL_dom"/>
</dbReference>
<dbReference type="PROSITE" id="PS50883">
    <property type="entry name" value="EAL"/>
    <property type="match status" value="1"/>
</dbReference>
<comment type="caution">
    <text evidence="8">The sequence shown here is derived from an EMBL/GenBank/DDBJ whole genome shotgun (WGS) entry which is preliminary data.</text>
</comment>
<dbReference type="Proteomes" id="UP000243361">
    <property type="component" value="Unassembled WGS sequence"/>
</dbReference>
<evidence type="ECO:0000256" key="1">
    <source>
        <dbReference type="ARBA" id="ARBA00001946"/>
    </source>
</evidence>
<organism evidence="8 9">
    <name type="scientific">Candidatus Sedimenticola endophacoides</name>
    <dbReference type="NCBI Taxonomy" id="2548426"/>
    <lineage>
        <taxon>Bacteria</taxon>
        <taxon>Pseudomonadati</taxon>
        <taxon>Pseudomonadota</taxon>
        <taxon>Gammaproteobacteria</taxon>
        <taxon>Chromatiales</taxon>
        <taxon>Sedimenticolaceae</taxon>
        <taxon>Sedimenticola</taxon>
    </lineage>
</organism>
<evidence type="ECO:0000259" key="5">
    <source>
        <dbReference type="PROSITE" id="PS50112"/>
    </source>
</evidence>
<dbReference type="AlphaFoldDB" id="A0A657PMI8"/>
<dbReference type="Gene3D" id="3.30.70.270">
    <property type="match status" value="1"/>
</dbReference>
<feature type="domain" description="GGDEF" evidence="7">
    <location>
        <begin position="142"/>
        <end position="275"/>
    </location>
</feature>
<dbReference type="PANTHER" id="PTHR44757:SF2">
    <property type="entry name" value="BIOFILM ARCHITECTURE MAINTENANCE PROTEIN MBAA"/>
    <property type="match status" value="1"/>
</dbReference>
<feature type="domain" description="PAS" evidence="5">
    <location>
        <begin position="1"/>
        <end position="29"/>
    </location>
</feature>
<dbReference type="SMART" id="SM00267">
    <property type="entry name" value="GGDEF"/>
    <property type="match status" value="1"/>
</dbReference>
<dbReference type="Pfam" id="PF00563">
    <property type="entry name" value="EAL"/>
    <property type="match status" value="1"/>
</dbReference>
<dbReference type="InterPro" id="IPR052155">
    <property type="entry name" value="Biofilm_reg_signaling"/>
</dbReference>
<evidence type="ECO:0000313" key="9">
    <source>
        <dbReference type="Proteomes" id="UP000243361"/>
    </source>
</evidence>
<dbReference type="SUPFAM" id="SSF141868">
    <property type="entry name" value="EAL domain-like"/>
    <property type="match status" value="1"/>
</dbReference>
<dbReference type="InterPro" id="IPR000160">
    <property type="entry name" value="GGDEF_dom"/>
</dbReference>
<evidence type="ECO:0000256" key="4">
    <source>
        <dbReference type="ARBA" id="ARBA00051114"/>
    </source>
</evidence>
<evidence type="ECO:0000259" key="6">
    <source>
        <dbReference type="PROSITE" id="PS50883"/>
    </source>
</evidence>
<dbReference type="FunFam" id="3.20.20.450:FF:000001">
    <property type="entry name" value="Cyclic di-GMP phosphodiesterase yahA"/>
    <property type="match status" value="1"/>
</dbReference>
<dbReference type="SUPFAM" id="SSF55785">
    <property type="entry name" value="PYP-like sensor domain (PAS domain)"/>
    <property type="match status" value="1"/>
</dbReference>
<dbReference type="CDD" id="cd01949">
    <property type="entry name" value="GGDEF"/>
    <property type="match status" value="1"/>
</dbReference>
<comment type="cofactor">
    <cofactor evidence="1">
        <name>Mg(2+)</name>
        <dbReference type="ChEBI" id="CHEBI:18420"/>
    </cofactor>
</comment>
<dbReference type="EC" id="3.1.4.52" evidence="2"/>
<accession>A0A657PMI8</accession>
<protein>
    <recommendedName>
        <fullName evidence="2">cyclic-guanylate-specific phosphodiesterase</fullName>
        <ecNumber evidence="2">3.1.4.52</ecNumber>
    </recommendedName>
</protein>
<dbReference type="InterPro" id="IPR029787">
    <property type="entry name" value="Nucleotide_cyclase"/>
</dbReference>
<evidence type="ECO:0000313" key="8">
    <source>
        <dbReference type="EMBL" id="OQX32677.1"/>
    </source>
</evidence>
<dbReference type="PANTHER" id="PTHR44757">
    <property type="entry name" value="DIGUANYLATE CYCLASE DGCP"/>
    <property type="match status" value="1"/>
</dbReference>
<dbReference type="SUPFAM" id="SSF55073">
    <property type="entry name" value="Nucleotide cyclase"/>
    <property type="match status" value="1"/>
</dbReference>
<dbReference type="InterPro" id="IPR035919">
    <property type="entry name" value="EAL_sf"/>
</dbReference>
<feature type="domain" description="EAL" evidence="6">
    <location>
        <begin position="284"/>
        <end position="538"/>
    </location>
</feature>
<dbReference type="NCBIfam" id="TIGR00229">
    <property type="entry name" value="sensory_box"/>
    <property type="match status" value="1"/>
</dbReference>
<dbReference type="CDD" id="cd00130">
    <property type="entry name" value="PAS"/>
    <property type="match status" value="1"/>
</dbReference>
<dbReference type="CDD" id="cd01948">
    <property type="entry name" value="EAL"/>
    <property type="match status" value="1"/>
</dbReference>
<evidence type="ECO:0000256" key="3">
    <source>
        <dbReference type="ARBA" id="ARBA00022636"/>
    </source>
</evidence>
<dbReference type="Gene3D" id="3.30.450.20">
    <property type="entry name" value="PAS domain"/>
    <property type="match status" value="1"/>
</dbReference>
<keyword evidence="3" id="KW-0973">c-di-GMP</keyword>
<proteinExistence type="predicted"/>
<dbReference type="PROSITE" id="PS50887">
    <property type="entry name" value="GGDEF"/>
    <property type="match status" value="1"/>
</dbReference>
<name>A0A657PMI8_9GAMM</name>
<dbReference type="InterPro" id="IPR000014">
    <property type="entry name" value="PAS"/>
</dbReference>
<reference evidence="8" key="1">
    <citation type="submission" date="2017-02" db="EMBL/GenBank/DDBJ databases">
        <title>Novel co-symbiosis in the unique lucinid bivalve Phacoides pectinatus.</title>
        <authorList>
            <person name="Lim S.J."/>
            <person name="Davis B.G."/>
            <person name="Gill D.E."/>
            <person name="Engel A.S."/>
            <person name="Anderson L.C."/>
            <person name="Campbell B.J."/>
        </authorList>
    </citation>
    <scope>NUCLEOTIDE SEQUENCE [LARGE SCALE GENOMIC DNA]</scope>
    <source>
        <strain evidence="8">LUC13016_P6</strain>
    </source>
</reference>